<evidence type="ECO:0000313" key="3">
    <source>
        <dbReference type="Proteomes" id="UP000215914"/>
    </source>
</evidence>
<evidence type="ECO:0000313" key="2">
    <source>
        <dbReference type="EMBL" id="KAF5810056.1"/>
    </source>
</evidence>
<organism evidence="2 3">
    <name type="scientific">Helianthus annuus</name>
    <name type="common">Common sunflower</name>
    <dbReference type="NCBI Taxonomy" id="4232"/>
    <lineage>
        <taxon>Eukaryota</taxon>
        <taxon>Viridiplantae</taxon>
        <taxon>Streptophyta</taxon>
        <taxon>Embryophyta</taxon>
        <taxon>Tracheophyta</taxon>
        <taxon>Spermatophyta</taxon>
        <taxon>Magnoliopsida</taxon>
        <taxon>eudicotyledons</taxon>
        <taxon>Gunneridae</taxon>
        <taxon>Pentapetalae</taxon>
        <taxon>asterids</taxon>
        <taxon>campanulids</taxon>
        <taxon>Asterales</taxon>
        <taxon>Asteraceae</taxon>
        <taxon>Asteroideae</taxon>
        <taxon>Heliantheae alliance</taxon>
        <taxon>Heliantheae</taxon>
        <taxon>Helianthus</taxon>
    </lineage>
</organism>
<name>A0A9K3J736_HELAN</name>
<keyword evidence="3" id="KW-1185">Reference proteome</keyword>
<keyword evidence="1" id="KW-0175">Coiled coil</keyword>
<dbReference type="AlphaFoldDB" id="A0A9K3J736"/>
<evidence type="ECO:0000256" key="1">
    <source>
        <dbReference type="SAM" id="Coils"/>
    </source>
</evidence>
<dbReference type="Gramene" id="mRNA:HanXRQr2_Chr04g0164901">
    <property type="protein sequence ID" value="mRNA:HanXRQr2_Chr04g0164901"/>
    <property type="gene ID" value="HanXRQr2_Chr04g0164901"/>
</dbReference>
<comment type="caution">
    <text evidence="2">The sequence shown here is derived from an EMBL/GenBank/DDBJ whole genome shotgun (WGS) entry which is preliminary data.</text>
</comment>
<dbReference type="EMBL" id="MNCJ02000319">
    <property type="protein sequence ID" value="KAF5810056.1"/>
    <property type="molecule type" value="Genomic_DNA"/>
</dbReference>
<gene>
    <name evidence="2" type="ORF">HanXRQr2_Chr04g0164901</name>
</gene>
<protein>
    <submittedName>
        <fullName evidence="2">Uncharacterized protein</fullName>
    </submittedName>
</protein>
<reference evidence="2" key="1">
    <citation type="journal article" date="2017" name="Nature">
        <title>The sunflower genome provides insights into oil metabolism, flowering and Asterid evolution.</title>
        <authorList>
            <person name="Badouin H."/>
            <person name="Gouzy J."/>
            <person name="Grassa C.J."/>
            <person name="Murat F."/>
            <person name="Staton S.E."/>
            <person name="Cottret L."/>
            <person name="Lelandais-Briere C."/>
            <person name="Owens G.L."/>
            <person name="Carrere S."/>
            <person name="Mayjonade B."/>
            <person name="Legrand L."/>
            <person name="Gill N."/>
            <person name="Kane N.C."/>
            <person name="Bowers J.E."/>
            <person name="Hubner S."/>
            <person name="Bellec A."/>
            <person name="Berard A."/>
            <person name="Berges H."/>
            <person name="Blanchet N."/>
            <person name="Boniface M.C."/>
            <person name="Brunel D."/>
            <person name="Catrice O."/>
            <person name="Chaidir N."/>
            <person name="Claudel C."/>
            <person name="Donnadieu C."/>
            <person name="Faraut T."/>
            <person name="Fievet G."/>
            <person name="Helmstetter N."/>
            <person name="King M."/>
            <person name="Knapp S.J."/>
            <person name="Lai Z."/>
            <person name="Le Paslier M.C."/>
            <person name="Lippi Y."/>
            <person name="Lorenzon L."/>
            <person name="Mandel J.R."/>
            <person name="Marage G."/>
            <person name="Marchand G."/>
            <person name="Marquand E."/>
            <person name="Bret-Mestries E."/>
            <person name="Morien E."/>
            <person name="Nambeesan S."/>
            <person name="Nguyen T."/>
            <person name="Pegot-Espagnet P."/>
            <person name="Pouilly N."/>
            <person name="Raftis F."/>
            <person name="Sallet E."/>
            <person name="Schiex T."/>
            <person name="Thomas J."/>
            <person name="Vandecasteele C."/>
            <person name="Vares D."/>
            <person name="Vear F."/>
            <person name="Vautrin S."/>
            <person name="Crespi M."/>
            <person name="Mangin B."/>
            <person name="Burke J.M."/>
            <person name="Salse J."/>
            <person name="Munos S."/>
            <person name="Vincourt P."/>
            <person name="Rieseberg L.H."/>
            <person name="Langlade N.B."/>
        </authorList>
    </citation>
    <scope>NUCLEOTIDE SEQUENCE</scope>
    <source>
        <tissue evidence="2">Leaves</tissue>
    </source>
</reference>
<reference evidence="2" key="2">
    <citation type="submission" date="2020-06" db="EMBL/GenBank/DDBJ databases">
        <title>Helianthus annuus Genome sequencing and assembly Release 2.</title>
        <authorList>
            <person name="Gouzy J."/>
            <person name="Langlade N."/>
            <person name="Munos S."/>
        </authorList>
    </citation>
    <scope>NUCLEOTIDE SEQUENCE</scope>
    <source>
        <tissue evidence="2">Leaves</tissue>
    </source>
</reference>
<sequence>MGLKDALRLKSFDSSELDIRATKTKEEDCPYLEQVNENLYKIRNPVAANIQGGSGSAPTEQAINISPLRTISVAAGVQVVLRVLMRRVRRLFYTVMCICQLKMKIRLVKVVMLVINHRLLCWRMNWIVLRSSLHPELYWIIYLLIYMVVKPQGIVRLIFTRAHCLLAVLTLVSSHIQTCLIPHLAKRLGHLHRALEKYVPDWSLVNKDKIIDALSAKMSLFHIGTPAEHFHYRRMSGPELGKDLMLNQAQSNSLVVETYKRWVEVESNCRRYEREVAFLKNEENLRSKIKQEIATLRSTVDRLKEQVLETKEINKASQASATTAFEAREKVVQDIGASNLKLEDMEKNCWRLRRETSQRRRRCRLHTTNKAELERSRDRAVESHQAAVANMTDMLNLYDDEVTKLYGLVSELLLTK</sequence>
<accession>A0A9K3J736</accession>
<dbReference type="Proteomes" id="UP000215914">
    <property type="component" value="Unassembled WGS sequence"/>
</dbReference>
<proteinExistence type="predicted"/>
<feature type="coiled-coil region" evidence="1">
    <location>
        <begin position="262"/>
        <end position="313"/>
    </location>
</feature>